<dbReference type="InterPro" id="IPR000209">
    <property type="entry name" value="Peptidase_S8/S53_dom"/>
</dbReference>
<evidence type="ECO:0000256" key="1">
    <source>
        <dbReference type="ARBA" id="ARBA00011073"/>
    </source>
</evidence>
<evidence type="ECO:0000256" key="4">
    <source>
        <dbReference type="ARBA" id="ARBA00022825"/>
    </source>
</evidence>
<comment type="caution">
    <text evidence="8">The sequence shown here is derived from an EMBL/GenBank/DDBJ whole genome shotgun (WGS) entry which is preliminary data.</text>
</comment>
<dbReference type="GO" id="GO:0006508">
    <property type="term" value="P:proteolysis"/>
    <property type="evidence" value="ECO:0007669"/>
    <property type="project" value="UniProtKB-KW"/>
</dbReference>
<dbReference type="InterPro" id="IPR050131">
    <property type="entry name" value="Peptidase_S8_subtilisin-like"/>
</dbReference>
<keyword evidence="3 5" id="KW-0378">Hydrolase</keyword>
<feature type="compositionally biased region" description="Acidic residues" evidence="6">
    <location>
        <begin position="95"/>
        <end position="106"/>
    </location>
</feature>
<feature type="compositionally biased region" description="Basic and acidic residues" evidence="6">
    <location>
        <begin position="107"/>
        <end position="116"/>
    </location>
</feature>
<dbReference type="PROSITE" id="PS00137">
    <property type="entry name" value="SUBTILASE_HIS"/>
    <property type="match status" value="1"/>
</dbReference>
<keyword evidence="2 5" id="KW-0645">Protease</keyword>
<dbReference type="InterPro" id="IPR015500">
    <property type="entry name" value="Peptidase_S8_subtilisin-rel"/>
</dbReference>
<dbReference type="PRINTS" id="PR00723">
    <property type="entry name" value="SUBTILISIN"/>
</dbReference>
<sequence length="664" mass="71065">MFAFTPVFVYARIPNDPFAKQWGYEETGAYRAWDNAIGSRDVVVAIIDNGFDQLHPDLRENAWKNEDEIAGNLIDDDKNGYVDDVWGWNFVVEDANGDGDIDEEEERGNNDPRPDADGLSPDAADGTIHHGTMVAGIIGAYGNNKTDGAGVNWRARLMNVKIVDNGGEGNLEKFGAAIRYAVDNGADVINLSLVARVLPDDLPGAIQYAYDKGVAVVAAAGNNGFLLNDDPSFYPVCVDTVLAVNAVLGVSAMGRDRRLAPFSNVGSDCVDITAPGVDIESTLRFSPSNGLTKRFGGNKSGTSFAAPFVSAAAALVKSLQPGWGVAQIYDAILKTVHHTQGQNEEVYANLFGAGLVQFDKAVAYAISQLPAGEIESIAALRNRVVSISLLGALNIHEPGTKEYEEKTLSAVKGVSDAGSYLDDGSRIFVTTQRLSDTRSRVSFYSSEWAFIRSWDVPGIGAAEIGIADVTGDAQKEIVVAPAYPSKELFRVFDLHGKELKRVDAGGTHNGASIGFVTGAGATSRVAVLYNVGKGLSVAEFDENFVLSKDMPVSFPGNRGVLGVGDIDGDGEEEFVVGAREDAVPNLGYFDRSGASKRTFFAYDPSYVGGVDVGLLDADGDGKDDVVVSPRSGGEPVRIWNDRSKKIEEWQAFKTAPQNMRILVY</sequence>
<dbReference type="InterPro" id="IPR023828">
    <property type="entry name" value="Peptidase_S8_Ser-AS"/>
</dbReference>
<dbReference type="Proteomes" id="UP000177457">
    <property type="component" value="Unassembled WGS sequence"/>
</dbReference>
<evidence type="ECO:0000313" key="9">
    <source>
        <dbReference type="Proteomes" id="UP000177457"/>
    </source>
</evidence>
<accession>A0A1F6MD45</accession>
<dbReference type="SUPFAM" id="SSF69318">
    <property type="entry name" value="Integrin alpha N-terminal domain"/>
    <property type="match status" value="1"/>
</dbReference>
<dbReference type="Pfam" id="PF00082">
    <property type="entry name" value="Peptidase_S8"/>
    <property type="match status" value="1"/>
</dbReference>
<dbReference type="STRING" id="1798683.A3C90_00335"/>
<dbReference type="PANTHER" id="PTHR43806">
    <property type="entry name" value="PEPTIDASE S8"/>
    <property type="match status" value="1"/>
</dbReference>
<evidence type="ECO:0000256" key="2">
    <source>
        <dbReference type="ARBA" id="ARBA00022670"/>
    </source>
</evidence>
<feature type="active site" description="Charge relay system" evidence="5">
    <location>
        <position position="48"/>
    </location>
</feature>
<name>A0A1F6MD45_9BACT</name>
<evidence type="ECO:0000259" key="7">
    <source>
        <dbReference type="Pfam" id="PF00082"/>
    </source>
</evidence>
<organism evidence="8 9">
    <name type="scientific">Candidatus Magasanikbacteria bacterium RIFCSPHIGHO2_02_FULL_51_14</name>
    <dbReference type="NCBI Taxonomy" id="1798683"/>
    <lineage>
        <taxon>Bacteria</taxon>
        <taxon>Candidatus Magasanikiibacteriota</taxon>
    </lineage>
</organism>
<dbReference type="InterPro" id="IPR022398">
    <property type="entry name" value="Peptidase_S8_His-AS"/>
</dbReference>
<protein>
    <recommendedName>
        <fullName evidence="7">Peptidase S8/S53 domain-containing protein</fullName>
    </recommendedName>
</protein>
<dbReference type="AlphaFoldDB" id="A0A1F6MD45"/>
<feature type="active site" description="Charge relay system" evidence="5">
    <location>
        <position position="303"/>
    </location>
</feature>
<dbReference type="PROSITE" id="PS51892">
    <property type="entry name" value="SUBTILASE"/>
    <property type="match status" value="1"/>
</dbReference>
<dbReference type="PROSITE" id="PS00138">
    <property type="entry name" value="SUBTILASE_SER"/>
    <property type="match status" value="1"/>
</dbReference>
<feature type="active site" description="Charge relay system" evidence="5">
    <location>
        <position position="130"/>
    </location>
</feature>
<evidence type="ECO:0000256" key="5">
    <source>
        <dbReference type="PROSITE-ProRule" id="PRU01240"/>
    </source>
</evidence>
<dbReference type="InterPro" id="IPR028994">
    <property type="entry name" value="Integrin_alpha_N"/>
</dbReference>
<evidence type="ECO:0000313" key="8">
    <source>
        <dbReference type="EMBL" id="OGH69549.1"/>
    </source>
</evidence>
<keyword evidence="4 5" id="KW-0720">Serine protease</keyword>
<dbReference type="EMBL" id="MFQE01000077">
    <property type="protein sequence ID" value="OGH69549.1"/>
    <property type="molecule type" value="Genomic_DNA"/>
</dbReference>
<evidence type="ECO:0000256" key="6">
    <source>
        <dbReference type="SAM" id="MobiDB-lite"/>
    </source>
</evidence>
<feature type="region of interest" description="Disordered" evidence="6">
    <location>
        <begin position="95"/>
        <end position="125"/>
    </location>
</feature>
<comment type="similarity">
    <text evidence="1 5">Belongs to the peptidase S8 family.</text>
</comment>
<dbReference type="PANTHER" id="PTHR43806:SF11">
    <property type="entry name" value="CEREVISIN-RELATED"/>
    <property type="match status" value="1"/>
</dbReference>
<evidence type="ECO:0000256" key="3">
    <source>
        <dbReference type="ARBA" id="ARBA00022801"/>
    </source>
</evidence>
<reference evidence="8 9" key="1">
    <citation type="journal article" date="2016" name="Nat. Commun.">
        <title>Thousands of microbial genomes shed light on interconnected biogeochemical processes in an aquifer system.</title>
        <authorList>
            <person name="Anantharaman K."/>
            <person name="Brown C.T."/>
            <person name="Hug L.A."/>
            <person name="Sharon I."/>
            <person name="Castelle C.J."/>
            <person name="Probst A.J."/>
            <person name="Thomas B.C."/>
            <person name="Singh A."/>
            <person name="Wilkins M.J."/>
            <person name="Karaoz U."/>
            <person name="Brodie E.L."/>
            <person name="Williams K.H."/>
            <person name="Hubbard S.S."/>
            <person name="Banfield J.F."/>
        </authorList>
    </citation>
    <scope>NUCLEOTIDE SEQUENCE [LARGE SCALE GENOMIC DNA]</scope>
</reference>
<dbReference type="Gene3D" id="3.40.50.200">
    <property type="entry name" value="Peptidase S8/S53 domain"/>
    <property type="match status" value="1"/>
</dbReference>
<dbReference type="SUPFAM" id="SSF52743">
    <property type="entry name" value="Subtilisin-like"/>
    <property type="match status" value="1"/>
</dbReference>
<feature type="domain" description="Peptidase S8/S53" evidence="7">
    <location>
        <begin position="40"/>
        <end position="354"/>
    </location>
</feature>
<proteinExistence type="inferred from homology"/>
<dbReference type="GO" id="GO:0004252">
    <property type="term" value="F:serine-type endopeptidase activity"/>
    <property type="evidence" value="ECO:0007669"/>
    <property type="project" value="UniProtKB-UniRule"/>
</dbReference>
<gene>
    <name evidence="8" type="ORF">A3C90_00335</name>
</gene>
<dbReference type="InterPro" id="IPR036852">
    <property type="entry name" value="Peptidase_S8/S53_dom_sf"/>
</dbReference>